<dbReference type="STRING" id="2711.A0A067FX02"/>
<feature type="compositionally biased region" description="Low complexity" evidence="1">
    <location>
        <begin position="248"/>
        <end position="266"/>
    </location>
</feature>
<dbReference type="PANTHER" id="PTHR31066:SF100">
    <property type="entry name" value="PB1 DOMAIN-CONTAINING PROTEIN"/>
    <property type="match status" value="1"/>
</dbReference>
<dbReference type="AlphaFoldDB" id="A0A067FX02"/>
<feature type="region of interest" description="Disordered" evidence="1">
    <location>
        <begin position="198"/>
        <end position="218"/>
    </location>
</feature>
<dbReference type="InterPro" id="IPR053198">
    <property type="entry name" value="Gynoecium_Dev_Regulator"/>
</dbReference>
<evidence type="ECO:0000256" key="1">
    <source>
        <dbReference type="SAM" id="MobiDB-lite"/>
    </source>
</evidence>
<dbReference type="InterPro" id="IPR000270">
    <property type="entry name" value="PB1_dom"/>
</dbReference>
<dbReference type="Gene3D" id="3.10.20.90">
    <property type="entry name" value="Phosphatidylinositol 3-kinase Catalytic Subunit, Chain A, domain 1"/>
    <property type="match status" value="1"/>
</dbReference>
<accession>A0A067FX02</accession>
<feature type="compositionally biased region" description="Gly residues" evidence="1">
    <location>
        <begin position="482"/>
        <end position="493"/>
    </location>
</feature>
<feature type="domain" description="PB1" evidence="2">
    <location>
        <begin position="55"/>
        <end position="144"/>
    </location>
</feature>
<proteinExistence type="predicted"/>
<evidence type="ECO:0000313" key="4">
    <source>
        <dbReference type="Proteomes" id="UP000027120"/>
    </source>
</evidence>
<dbReference type="SUPFAM" id="SSF54277">
    <property type="entry name" value="CAD &amp; PB1 domains"/>
    <property type="match status" value="1"/>
</dbReference>
<sequence length="506" mass="55169">MENYSYNSYPDSGDSSPRSREIDFENPPPWEDNQNPQAYKAKFMCSYGGKIHPRPHDNQLAYIGGETKILAADRAIKFASMISKLAALCGDNDVSFKYQLPGEDLDALISVTNDDDLEHMMNEYDRLYRASAKPARMRLFLFPAGTTSSFGSEGSKSDRDRFVDALNSGPSHVTDSKKIANNVDFLFGLEKGVPIPPQKIPESVAVPPPPPPDYHVADDRAIGSDRVVYSDHGLNPVEIQRQLQRLQIREQQQQHHQQQQQQQQQQQHHEQPHMQEAIYFRKSDDNLTGGVYMPPASLPVQQTTSFVPEKQIPAPNYAGNVTTTHVQPEQPVYMISAPTAAPGTTTVYHHHVQPGSAQPQMIRQVAGQSGQQYYQNMQRMAPGPGPGPDVYREQPVYNMVVPPQQTQAPPPMSAPPPSLPQMGVVRPGGGGGVAVTDTGYTQVAYDSGVGRQVYYTAPGGGMVVPPQYQGVGVGVAVSGGGEMRHAGSGGGLSQEGKVNKVSQTSV</sequence>
<dbReference type="PaxDb" id="2711-XP_006486783.1"/>
<feature type="region of interest" description="Disordered" evidence="1">
    <location>
        <begin position="1"/>
        <end position="35"/>
    </location>
</feature>
<name>A0A067FX02_CITSI</name>
<dbReference type="Proteomes" id="UP000027120">
    <property type="component" value="Unassembled WGS sequence"/>
</dbReference>
<dbReference type="Pfam" id="PF00564">
    <property type="entry name" value="PB1"/>
    <property type="match status" value="1"/>
</dbReference>
<dbReference type="SMART" id="SM00666">
    <property type="entry name" value="PB1"/>
    <property type="match status" value="1"/>
</dbReference>
<organism evidence="3 4">
    <name type="scientific">Citrus sinensis</name>
    <name type="common">Sweet orange</name>
    <name type="synonym">Citrus aurantium var. sinensis</name>
    <dbReference type="NCBI Taxonomy" id="2711"/>
    <lineage>
        <taxon>Eukaryota</taxon>
        <taxon>Viridiplantae</taxon>
        <taxon>Streptophyta</taxon>
        <taxon>Embryophyta</taxon>
        <taxon>Tracheophyta</taxon>
        <taxon>Spermatophyta</taxon>
        <taxon>Magnoliopsida</taxon>
        <taxon>eudicotyledons</taxon>
        <taxon>Gunneridae</taxon>
        <taxon>Pentapetalae</taxon>
        <taxon>rosids</taxon>
        <taxon>malvids</taxon>
        <taxon>Sapindales</taxon>
        <taxon>Rutaceae</taxon>
        <taxon>Aurantioideae</taxon>
        <taxon>Citrus</taxon>
    </lineage>
</organism>
<feature type="region of interest" description="Disordered" evidence="1">
    <location>
        <begin position="482"/>
        <end position="506"/>
    </location>
</feature>
<dbReference type="CDD" id="cd06410">
    <property type="entry name" value="PB1_UP2"/>
    <property type="match status" value="1"/>
</dbReference>
<reference evidence="3 4" key="1">
    <citation type="submission" date="2014-04" db="EMBL/GenBank/DDBJ databases">
        <authorList>
            <consortium name="International Citrus Genome Consortium"/>
            <person name="Gmitter F."/>
            <person name="Chen C."/>
            <person name="Farmerie W."/>
            <person name="Harkins T."/>
            <person name="Desany B."/>
            <person name="Mohiuddin M."/>
            <person name="Kodira C."/>
            <person name="Borodovsky M."/>
            <person name="Lomsadze A."/>
            <person name="Burns P."/>
            <person name="Jenkins J."/>
            <person name="Prochnik S."/>
            <person name="Shu S."/>
            <person name="Chapman J."/>
            <person name="Pitluck S."/>
            <person name="Schmutz J."/>
            <person name="Rokhsar D."/>
        </authorList>
    </citation>
    <scope>NUCLEOTIDE SEQUENCE</scope>
</reference>
<keyword evidence="4" id="KW-1185">Reference proteome</keyword>
<protein>
    <recommendedName>
        <fullName evidence="2">PB1 domain-containing protein</fullName>
    </recommendedName>
</protein>
<dbReference type="eggNOG" id="ENOG502QUUM">
    <property type="taxonomic scope" value="Eukaryota"/>
</dbReference>
<gene>
    <name evidence="3" type="ORF">CISIN_1g039741mg</name>
</gene>
<feature type="compositionally biased region" description="Polar residues" evidence="1">
    <location>
        <begin position="1"/>
        <end position="16"/>
    </location>
</feature>
<feature type="region of interest" description="Disordered" evidence="1">
    <location>
        <begin position="248"/>
        <end position="272"/>
    </location>
</feature>
<dbReference type="EMBL" id="KK784895">
    <property type="protein sequence ID" value="KDO67977.1"/>
    <property type="molecule type" value="Genomic_DNA"/>
</dbReference>
<evidence type="ECO:0000259" key="2">
    <source>
        <dbReference type="SMART" id="SM00666"/>
    </source>
</evidence>
<dbReference type="PANTHER" id="PTHR31066">
    <property type="entry name" value="OS05G0427100 PROTEIN-RELATED"/>
    <property type="match status" value="1"/>
</dbReference>
<evidence type="ECO:0000313" key="3">
    <source>
        <dbReference type="EMBL" id="KDO67977.1"/>
    </source>
</evidence>
<dbReference type="FunFam" id="3.10.20.90:FF:000058">
    <property type="entry name" value="Octicosapeptide/phox/Bem1p domain kinase superfamily protein"/>
    <property type="match status" value="1"/>
</dbReference>